<reference evidence="1" key="2">
    <citation type="submission" date="2013-09" db="EMBL/GenBank/DDBJ databases">
        <authorList>
            <person name="Alam M."/>
            <person name="Haque M.S."/>
            <person name="Islam M.S."/>
            <person name="Emdad E.M."/>
            <person name="Islam M.M."/>
            <person name="Ahmed B."/>
            <person name="Halim A."/>
            <person name="Hossen Q.M.M."/>
            <person name="Hossain M.Z."/>
            <person name="Ahmed R."/>
            <person name="Khan M.M."/>
            <person name="Islam R."/>
            <person name="Rashid M.M."/>
            <person name="Khan S.A."/>
            <person name="Rahman M.S."/>
            <person name="Alam M."/>
            <person name="Yahiya A.S."/>
            <person name="Khan M.S."/>
            <person name="Azam M.S."/>
            <person name="Haque T."/>
            <person name="Lashkar M.Z.H."/>
            <person name="Akhand A.I."/>
            <person name="Morshed G."/>
            <person name="Roy S."/>
            <person name="Uddin K.S."/>
            <person name="Rabeya T."/>
            <person name="Hossain A.S."/>
            <person name="Chowdhury A."/>
            <person name="Snigdha A.R."/>
            <person name="Mortoza M.S."/>
            <person name="Matin S.A."/>
            <person name="Hoque S.M.E."/>
            <person name="Islam M.K."/>
            <person name="Roy D.K."/>
            <person name="Haider R."/>
            <person name="Moosa M.M."/>
            <person name="Elias S.M."/>
            <person name="Hasan A.M."/>
            <person name="Jahan S."/>
            <person name="Shafiuddin M."/>
            <person name="Mahmood N."/>
            <person name="Shommy N.S."/>
        </authorList>
    </citation>
    <scope>NUCLEOTIDE SEQUENCE</scope>
    <source>
        <tissue evidence="1">Whole seedlings</tissue>
    </source>
</reference>
<reference evidence="3" key="1">
    <citation type="submission" date="2013-09" db="EMBL/GenBank/DDBJ databases">
        <title>Corchorus olitorius genome sequencing.</title>
        <authorList>
            <person name="Alam M."/>
            <person name="Haque M.S."/>
            <person name="Islam M.S."/>
            <person name="Emdad E.M."/>
            <person name="Islam M.M."/>
            <person name="Ahmed B."/>
            <person name="Halim A."/>
            <person name="Hossen Q.M.M."/>
            <person name="Hossain M.Z."/>
            <person name="Ahmed R."/>
            <person name="Khan M.M."/>
            <person name="Islam R."/>
            <person name="Rashid M.M."/>
            <person name="Khan S.A."/>
            <person name="Rahman M.S."/>
            <person name="Alam M."/>
            <person name="Yahiya A.S."/>
            <person name="Khan M.S."/>
            <person name="Azam M.S."/>
            <person name="Haque T."/>
            <person name="Lashkar M.Z.H."/>
            <person name="Akhand A.I."/>
            <person name="Morshed G."/>
            <person name="Roy S."/>
            <person name="Uddin K.S."/>
            <person name="Rabeya T."/>
            <person name="Hossain A.S."/>
            <person name="Chowdhury A."/>
            <person name="Snigdha A.R."/>
            <person name="Mortoza M.S."/>
            <person name="Matin S.A."/>
            <person name="Hoque S.M.E."/>
            <person name="Islam M.K."/>
            <person name="Roy D.K."/>
            <person name="Haider R."/>
            <person name="Moosa M.M."/>
            <person name="Elias S.M."/>
            <person name="Hasan A.M."/>
            <person name="Jahan S."/>
            <person name="Shafiuddin M."/>
            <person name="Mahmood N."/>
            <person name="Shommy N.S."/>
        </authorList>
    </citation>
    <scope>NUCLEOTIDE SEQUENCE [LARGE SCALE GENOMIC DNA]</scope>
    <source>
        <strain evidence="3">cv. O-4</strain>
    </source>
</reference>
<evidence type="ECO:0000313" key="3">
    <source>
        <dbReference type="Proteomes" id="UP000187203"/>
    </source>
</evidence>
<name>A0A1R3GUU5_9ROSI</name>
<comment type="caution">
    <text evidence="1">The sequence shown here is derived from an EMBL/GenBank/DDBJ whole genome shotgun (WGS) entry which is preliminary data.</text>
</comment>
<evidence type="ECO:0000313" key="2">
    <source>
        <dbReference type="EMBL" id="OMO64582.1"/>
    </source>
</evidence>
<keyword evidence="3" id="KW-1185">Reference proteome</keyword>
<sequence>MEGTNMEFRGFGNQEELMVEAMEGLGSNGRMK</sequence>
<proteinExistence type="predicted"/>
<accession>A0A1R3GUU5</accession>
<dbReference type="EMBL" id="AWUE01020923">
    <property type="protein sequence ID" value="OMO64582.1"/>
    <property type="molecule type" value="Genomic_DNA"/>
</dbReference>
<dbReference type="AlphaFoldDB" id="A0A1R3GUU5"/>
<evidence type="ECO:0000313" key="1">
    <source>
        <dbReference type="EMBL" id="OMO61898.1"/>
    </source>
</evidence>
<gene>
    <name evidence="2" type="ORF">COLO4_31997</name>
    <name evidence="1" type="ORF">COLO4_33303</name>
</gene>
<reference evidence="1" key="3">
    <citation type="journal article" date="2017" name="Nat. Plants">
        <title>Comparative genomics of two jute species and insight into fibre biogenesis.</title>
        <authorList>
            <person name="Islam M.S."/>
            <person name="Saito J.A."/>
            <person name="Emdad E.M."/>
            <person name="Ahmed B."/>
            <person name="Islam M.M."/>
            <person name="Halim A."/>
            <person name="Hossen Q.M."/>
            <person name="Hossain M.Z."/>
            <person name="Ahmed R."/>
            <person name="Hossain M.S."/>
            <person name="Kabir S.M."/>
            <person name="Khan M.S."/>
            <person name="Khan M.M."/>
            <person name="Hasan R."/>
            <person name="Aktar N."/>
            <person name="Honi U."/>
            <person name="Islam R."/>
            <person name="Rashid M.M."/>
            <person name="Wan X."/>
            <person name="Hou S."/>
            <person name="Haque T."/>
            <person name="Azam M.S."/>
            <person name="Moosa M.M."/>
            <person name="Elias S.M."/>
            <person name="Hasan A.M."/>
            <person name="Mahmood N."/>
            <person name="Shafiuddin M."/>
            <person name="Shahid S."/>
            <person name="Shommu N.S."/>
            <person name="Jahan S."/>
            <person name="Roy S."/>
            <person name="Chowdhury A."/>
            <person name="Akhand A.I."/>
            <person name="Nisho G.M."/>
            <person name="Uddin K.S."/>
            <person name="Rabeya T."/>
            <person name="Hoque S.M."/>
            <person name="Snigdha A.R."/>
            <person name="Mortoza S."/>
            <person name="Matin S.A."/>
            <person name="Islam M.K."/>
            <person name="Lashkar M.Z."/>
            <person name="Zaman M."/>
            <person name="Yuryev A."/>
            <person name="Uddin M.K."/>
            <person name="Rahman M.S."/>
            <person name="Haque M.S."/>
            <person name="Alam M.M."/>
            <person name="Khan H."/>
            <person name="Alam M."/>
        </authorList>
    </citation>
    <scope>NUCLEOTIDE SEQUENCE</scope>
    <source>
        <tissue evidence="1">Whole seedlings</tissue>
    </source>
</reference>
<dbReference type="Proteomes" id="UP000187203">
    <property type="component" value="Unassembled WGS sequence"/>
</dbReference>
<protein>
    <submittedName>
        <fullName evidence="1">Uncharacterized protein</fullName>
    </submittedName>
</protein>
<dbReference type="EMBL" id="AWUE01021532">
    <property type="protein sequence ID" value="OMO61898.1"/>
    <property type="molecule type" value="Genomic_DNA"/>
</dbReference>
<organism evidence="1 3">
    <name type="scientific">Corchorus olitorius</name>
    <dbReference type="NCBI Taxonomy" id="93759"/>
    <lineage>
        <taxon>Eukaryota</taxon>
        <taxon>Viridiplantae</taxon>
        <taxon>Streptophyta</taxon>
        <taxon>Embryophyta</taxon>
        <taxon>Tracheophyta</taxon>
        <taxon>Spermatophyta</taxon>
        <taxon>Magnoliopsida</taxon>
        <taxon>eudicotyledons</taxon>
        <taxon>Gunneridae</taxon>
        <taxon>Pentapetalae</taxon>
        <taxon>rosids</taxon>
        <taxon>malvids</taxon>
        <taxon>Malvales</taxon>
        <taxon>Malvaceae</taxon>
        <taxon>Grewioideae</taxon>
        <taxon>Apeibeae</taxon>
        <taxon>Corchorus</taxon>
    </lineage>
</organism>